<accession>A0A8C9PFV0</accession>
<dbReference type="Proteomes" id="UP000694422">
    <property type="component" value="Unplaced"/>
</dbReference>
<reference evidence="1" key="2">
    <citation type="submission" date="2025-09" db="UniProtKB">
        <authorList>
            <consortium name="Ensembl"/>
        </authorList>
    </citation>
    <scope>IDENTIFICATION</scope>
</reference>
<evidence type="ECO:0000313" key="2">
    <source>
        <dbReference type="Proteomes" id="UP000694422"/>
    </source>
</evidence>
<dbReference type="AlphaFoldDB" id="A0A8C9PFV0"/>
<evidence type="ECO:0000313" key="1">
    <source>
        <dbReference type="Ensembl" id="ENSSDAP00000010071.1"/>
    </source>
</evidence>
<sequence>SLQIHISPWGTDLKPDSQCQYQYSTGWCFGHLLARICLVQKKTLVESQMLHHLTGRKVVSEICPPDQVRDTKSSFYYQKFPLVVQPPSLPYPILSLMFRS</sequence>
<proteinExistence type="predicted"/>
<organism evidence="1 2">
    <name type="scientific">Spermophilus dauricus</name>
    <name type="common">Daurian ground squirrel</name>
    <dbReference type="NCBI Taxonomy" id="99837"/>
    <lineage>
        <taxon>Eukaryota</taxon>
        <taxon>Metazoa</taxon>
        <taxon>Chordata</taxon>
        <taxon>Craniata</taxon>
        <taxon>Vertebrata</taxon>
        <taxon>Euteleostomi</taxon>
        <taxon>Mammalia</taxon>
        <taxon>Eutheria</taxon>
        <taxon>Euarchontoglires</taxon>
        <taxon>Glires</taxon>
        <taxon>Rodentia</taxon>
        <taxon>Sciuromorpha</taxon>
        <taxon>Sciuridae</taxon>
        <taxon>Xerinae</taxon>
        <taxon>Marmotini</taxon>
        <taxon>Spermophilus</taxon>
    </lineage>
</organism>
<name>A0A8C9PFV0_SPEDA</name>
<reference evidence="1" key="1">
    <citation type="submission" date="2025-08" db="UniProtKB">
        <authorList>
            <consortium name="Ensembl"/>
        </authorList>
    </citation>
    <scope>IDENTIFICATION</scope>
</reference>
<keyword evidence="2" id="KW-1185">Reference proteome</keyword>
<protein>
    <submittedName>
        <fullName evidence="1">Uncharacterized protein</fullName>
    </submittedName>
</protein>
<dbReference type="Ensembl" id="ENSSDAT00000011445.1">
    <property type="protein sequence ID" value="ENSSDAP00000010071.1"/>
    <property type="gene ID" value="ENSSDAG00000009183.1"/>
</dbReference>